<dbReference type="Proteomes" id="UP000188726">
    <property type="component" value="Unassembled WGS sequence"/>
</dbReference>
<name>A0AB36K5S9_9GAMM</name>
<evidence type="ECO:0008006" key="3">
    <source>
        <dbReference type="Google" id="ProtNLM"/>
    </source>
</evidence>
<organism evidence="1 2">
    <name type="scientific">Salinivibrio kushneri</name>
    <dbReference type="NCBI Taxonomy" id="1908198"/>
    <lineage>
        <taxon>Bacteria</taxon>
        <taxon>Pseudomonadati</taxon>
        <taxon>Pseudomonadota</taxon>
        <taxon>Gammaproteobacteria</taxon>
        <taxon>Vibrionales</taxon>
        <taxon>Vibrionaceae</taxon>
        <taxon>Salinivibrio</taxon>
    </lineage>
</organism>
<proteinExistence type="predicted"/>
<evidence type="ECO:0000313" key="2">
    <source>
        <dbReference type="Proteomes" id="UP000188726"/>
    </source>
</evidence>
<gene>
    <name evidence="1" type="ORF">BZG09_09545</name>
</gene>
<evidence type="ECO:0000313" key="1">
    <source>
        <dbReference type="EMBL" id="OOE43711.1"/>
    </source>
</evidence>
<sequence>MLDSEVQELADRVASMLLSYAAHGLATSSISGMGEISLRDGLVAAAAASGANQSRSWIIKREVQPQGWLDSAVDLYIKSKTSHGNIREVGGVELKWWRRDDAGNASNRRRDLVKDFIRAASLFSQVNDFAIVALLSTDVSWSKTTSTQGCQRRCKTDPLTSI</sequence>
<dbReference type="EMBL" id="MUEO01000021">
    <property type="protein sequence ID" value="OOE43711.1"/>
    <property type="molecule type" value="Genomic_DNA"/>
</dbReference>
<dbReference type="AlphaFoldDB" id="A0AB36K5S9"/>
<comment type="caution">
    <text evidence="1">The sequence shown here is derived from an EMBL/GenBank/DDBJ whole genome shotgun (WGS) entry which is preliminary data.</text>
</comment>
<reference evidence="1 2" key="1">
    <citation type="journal article" date="2017" name="Genome Announc.">
        <title>Draft Genome Sequences of Salinivibrio proteolyticus, Salinivibrio sharmensis, Salinivibrio siamensis, Salinivibrio costicola subsp. alcaliphilus, Salinivibrio costicola subsp. vallismortis, and 29 New Isolates Belonging to the Genus Salinivibrio.</title>
        <authorList>
            <person name="Lopez-Hermoso C."/>
            <person name="de la Haba R.R."/>
            <person name="Sanchez-Porro C."/>
            <person name="Bayliss S.C."/>
            <person name="Feil E.J."/>
            <person name="Ventosa A."/>
        </authorList>
    </citation>
    <scope>NUCLEOTIDE SEQUENCE [LARGE SCALE GENOMIC DNA]</scope>
    <source>
        <strain evidence="1 2">IC202</strain>
    </source>
</reference>
<accession>A0AB36K5S9</accession>
<protein>
    <recommendedName>
        <fullName evidence="3">Restriction endonuclease</fullName>
    </recommendedName>
</protein>